<feature type="signal peptide" evidence="1">
    <location>
        <begin position="1"/>
        <end position="22"/>
    </location>
</feature>
<evidence type="ECO:0000313" key="2">
    <source>
        <dbReference type="EMBL" id="CAD1821067.1"/>
    </source>
</evidence>
<dbReference type="Pfam" id="PF06830">
    <property type="entry name" value="Root_cap"/>
    <property type="match status" value="1"/>
</dbReference>
<evidence type="ECO:0000256" key="1">
    <source>
        <dbReference type="SAM" id="SignalP"/>
    </source>
</evidence>
<proteinExistence type="predicted"/>
<sequence length="365" mass="39544">MSKQSVALLGALLLAVVSNGYADLYGNPSPPPPSRVSGREFPPDNSTCDDGTRCAGIFLTCPSECPSQKPGNPNDKACVIDCNNPKCEPSCTYQTDPSRTCMHAARTPNCDNKGSGCKDPRFVGADGAVFYFHGHAGRHFALVSDPNLQINARFVGFRPAGRRRDFTWIQSLGILFGAHALTVAAVTAPSWDPRADHLSLTFDGAHVYLDPGHLSSWTADGLRVERSGTVNTVFVTLPNVFEISATVTPVTKEDDRIHSRYGIPEADCFAHLDVQFKFFKLSERVEGVLGQTYRPDFYSPVKRGVPMPVMGGEDRYETSALLSANCRSCVFAPEVAAVTEAIEVDPTLVDCTSNGRSGYAVVCRR</sequence>
<dbReference type="AlphaFoldDB" id="A0A6V7NRD3"/>
<accession>A0A6V7NRD3</accession>
<name>A0A6V7NRD3_ANACO</name>
<dbReference type="PANTHER" id="PTHR31656">
    <property type="entry name" value="ROOT CAP DOMAIN-CONTAINING PROTEIN"/>
    <property type="match status" value="1"/>
</dbReference>
<keyword evidence="1" id="KW-0732">Signal</keyword>
<reference evidence="2" key="1">
    <citation type="submission" date="2020-07" db="EMBL/GenBank/DDBJ databases">
        <authorList>
            <person name="Lin J."/>
        </authorList>
    </citation>
    <scope>NUCLEOTIDE SEQUENCE</scope>
</reference>
<protein>
    <submittedName>
        <fullName evidence="2">Uncharacterized protein</fullName>
    </submittedName>
</protein>
<feature type="chain" id="PRO_5028003681" evidence="1">
    <location>
        <begin position="23"/>
        <end position="365"/>
    </location>
</feature>
<dbReference type="InterPro" id="IPR009646">
    <property type="entry name" value="Root_cap"/>
</dbReference>
<organism evidence="2">
    <name type="scientific">Ananas comosus var. bracteatus</name>
    <name type="common">red pineapple</name>
    <dbReference type="NCBI Taxonomy" id="296719"/>
    <lineage>
        <taxon>Eukaryota</taxon>
        <taxon>Viridiplantae</taxon>
        <taxon>Streptophyta</taxon>
        <taxon>Embryophyta</taxon>
        <taxon>Tracheophyta</taxon>
        <taxon>Spermatophyta</taxon>
        <taxon>Magnoliopsida</taxon>
        <taxon>Liliopsida</taxon>
        <taxon>Poales</taxon>
        <taxon>Bromeliaceae</taxon>
        <taxon>Bromelioideae</taxon>
        <taxon>Ananas</taxon>
    </lineage>
</organism>
<dbReference type="EMBL" id="LR862141">
    <property type="protein sequence ID" value="CAD1821067.1"/>
    <property type="molecule type" value="Genomic_DNA"/>
</dbReference>
<gene>
    <name evidence="2" type="ORF">CB5_LOCUS4278</name>
</gene>